<accession>A0A7C9P730</accession>
<evidence type="ECO:0000259" key="1">
    <source>
        <dbReference type="SMART" id="SM00460"/>
    </source>
</evidence>
<dbReference type="AlphaFoldDB" id="A0A7C9P730"/>
<sequence length="292" mass="32125">MLRLKFSIELNYEIDPPGCDFIFSIHAAQTPHQAVVSESLNISQSLPSNTYTDPVTHTRFLRLKAFSGPLTVRYDATVDLNHHTAQPSQLGEVAVANLPGAVLPYLYPSRYCQSDRLYRLAFKEFGQLQQGYGRVQAIRDWVMNRVSFQSNSSTGNTSAVDTLVEEVGVCRDFAHLMIALCRAVNIPARFVTGIDYGASPVLGPTDFHAYVEVYLGDRWYIFDPSGVAIPMGFVRFGTGRDAADSAFATIFGGVRGTAPVMQIEAIPNAQGVLMVPQHVPYALSTDGQIERN</sequence>
<dbReference type="PANTHER" id="PTHR33490">
    <property type="entry name" value="BLR5614 PROTEIN-RELATED"/>
    <property type="match status" value="1"/>
</dbReference>
<gene>
    <name evidence="2" type="ORF">GZ085_06990</name>
</gene>
<dbReference type="Pfam" id="PF01841">
    <property type="entry name" value="Transglut_core"/>
    <property type="match status" value="1"/>
</dbReference>
<dbReference type="Proteomes" id="UP000483432">
    <property type="component" value="Unassembled WGS sequence"/>
</dbReference>
<dbReference type="Pfam" id="PF21295">
    <property type="entry name" value="Bact_transglu_N_2"/>
    <property type="match status" value="1"/>
</dbReference>
<organism evidence="2 3">
    <name type="scientific">Sulfuriferula multivorans</name>
    <dbReference type="NCBI Taxonomy" id="1559896"/>
    <lineage>
        <taxon>Bacteria</taxon>
        <taxon>Pseudomonadati</taxon>
        <taxon>Pseudomonadota</taxon>
        <taxon>Betaproteobacteria</taxon>
        <taxon>Nitrosomonadales</taxon>
        <taxon>Sulfuricellaceae</taxon>
        <taxon>Sulfuriferula</taxon>
    </lineage>
</organism>
<evidence type="ECO:0000313" key="3">
    <source>
        <dbReference type="Proteomes" id="UP000483432"/>
    </source>
</evidence>
<dbReference type="EMBL" id="JAAFGW010000083">
    <property type="protein sequence ID" value="NDP48127.1"/>
    <property type="molecule type" value="Genomic_DNA"/>
</dbReference>
<dbReference type="InterPro" id="IPR038765">
    <property type="entry name" value="Papain-like_cys_pep_sf"/>
</dbReference>
<comment type="caution">
    <text evidence="2">The sequence shown here is derived from an EMBL/GenBank/DDBJ whole genome shotgun (WGS) entry which is preliminary data.</text>
</comment>
<reference evidence="2 3" key="1">
    <citation type="submission" date="2019-09" db="EMBL/GenBank/DDBJ databases">
        <title>H2 Metabolism Revealed by Metagenomic Analysis in Subglacial Sediment of East Antarctica.</title>
        <authorList>
            <person name="Yang Z."/>
            <person name="Zhang Y."/>
            <person name="Lv Y."/>
            <person name="Yan W."/>
            <person name="Xiao X."/>
            <person name="Sun B."/>
            <person name="Ma H."/>
        </authorList>
    </citation>
    <scope>NUCLEOTIDE SEQUENCE [LARGE SCALE GENOMIC DNA]</scope>
    <source>
        <strain evidence="2">Bin2_2</strain>
    </source>
</reference>
<proteinExistence type="predicted"/>
<protein>
    <submittedName>
        <fullName evidence="2">Transglutaminase family protein</fullName>
    </submittedName>
</protein>
<dbReference type="SUPFAM" id="SSF54001">
    <property type="entry name" value="Cysteine proteinases"/>
    <property type="match status" value="1"/>
</dbReference>
<feature type="domain" description="Transglutaminase-like" evidence="1">
    <location>
        <begin position="162"/>
        <end position="226"/>
    </location>
</feature>
<dbReference type="InterPro" id="IPR048930">
    <property type="entry name" value="Bact_transglu_N_2"/>
</dbReference>
<dbReference type="Gene3D" id="3.10.620.30">
    <property type="match status" value="1"/>
</dbReference>
<dbReference type="Gene3D" id="2.60.40.2250">
    <property type="match status" value="1"/>
</dbReference>
<dbReference type="SMART" id="SM00460">
    <property type="entry name" value="TGc"/>
    <property type="match status" value="1"/>
</dbReference>
<name>A0A7C9P730_9PROT</name>
<dbReference type="PANTHER" id="PTHR33490:SF12">
    <property type="entry name" value="BLL5557 PROTEIN"/>
    <property type="match status" value="1"/>
</dbReference>
<dbReference type="InterPro" id="IPR002931">
    <property type="entry name" value="Transglutaminase-like"/>
</dbReference>
<evidence type="ECO:0000313" key="2">
    <source>
        <dbReference type="EMBL" id="NDP48127.1"/>
    </source>
</evidence>